<dbReference type="PANTHER" id="PTHR23502">
    <property type="entry name" value="MAJOR FACILITATOR SUPERFAMILY"/>
    <property type="match status" value="1"/>
</dbReference>
<feature type="transmembrane region" description="Helical" evidence="8">
    <location>
        <begin position="299"/>
        <end position="317"/>
    </location>
</feature>
<reference evidence="11" key="1">
    <citation type="submission" date="2020-10" db="EMBL/GenBank/DDBJ databases">
        <authorList>
            <person name="Gilroy R."/>
        </authorList>
    </citation>
    <scope>NUCLEOTIDE SEQUENCE</scope>
    <source>
        <strain evidence="11">17213</strain>
    </source>
</reference>
<reference evidence="11" key="2">
    <citation type="journal article" date="2021" name="PeerJ">
        <title>Extensive microbial diversity within the chicken gut microbiome revealed by metagenomics and culture.</title>
        <authorList>
            <person name="Gilroy R."/>
            <person name="Ravi A."/>
            <person name="Getino M."/>
            <person name="Pursley I."/>
            <person name="Horton D.L."/>
            <person name="Alikhan N.F."/>
            <person name="Baker D."/>
            <person name="Gharbi K."/>
            <person name="Hall N."/>
            <person name="Watson M."/>
            <person name="Adriaenssens E.M."/>
            <person name="Foster-Nyarko E."/>
            <person name="Jarju S."/>
            <person name="Secka A."/>
            <person name="Antonio M."/>
            <person name="Oren A."/>
            <person name="Chaudhuri R.R."/>
            <person name="La Ragione R."/>
            <person name="Hildebrand F."/>
            <person name="Pallen M.J."/>
        </authorList>
    </citation>
    <scope>NUCLEOTIDE SEQUENCE</scope>
    <source>
        <strain evidence="11">17213</strain>
    </source>
</reference>
<name>A0A9D9DAX8_9GAMM</name>
<dbReference type="AlphaFoldDB" id="A0A9D9DAX8"/>
<evidence type="ECO:0000256" key="2">
    <source>
        <dbReference type="ARBA" id="ARBA00006236"/>
    </source>
</evidence>
<evidence type="ECO:0000256" key="4">
    <source>
        <dbReference type="ARBA" id="ARBA00022475"/>
    </source>
</evidence>
<comment type="similarity">
    <text evidence="2 8">Belongs to the major facilitator superfamily. Bcr/CmlA family.</text>
</comment>
<sequence length="446" mass="47644">MSAENKDVNVNPSTPTPEEHPVNTKPQAAEAAEAAAPAPESPITPGFKFKQLPKSSRMLWVLILGMLAAFGPVCTDIYLPALPDLTQSFRTDPSVIQLSLTACFLGLALGQIVVGPISDAVGRRGPLVLSLIIFALSSFFCSLAPTVQILIVLRFFQGLAGAGGVVLCRSIACDMFMGNELTKFMALLMTVNSLAPILGPIAGSGIVSFFSWHWLFIFLSVWGILLLAGSIVCLRETLPREKRQSRLTRAVKDMFLQLFEKRFLCLALGMSMVMGGFFAYLAASPFVFQVIYGFSAVEYSFVFGFNALCITICALAAGRFERRLGGKFLVNLSFIVMIAASALMLFCAVAKPESPLLVIIALACFTAMIGSSQTPGFGIVMAARTKGAGAASGIFGIMGFVLGSLTSPLVGLMGDTSMLPLALCMIISAVFSYILFNVGIRLKKSE</sequence>
<dbReference type="PROSITE" id="PS00216">
    <property type="entry name" value="SUGAR_TRANSPORT_1"/>
    <property type="match status" value="1"/>
</dbReference>
<dbReference type="GO" id="GO:0005886">
    <property type="term" value="C:plasma membrane"/>
    <property type="evidence" value="ECO:0007669"/>
    <property type="project" value="UniProtKB-SubCell"/>
</dbReference>
<evidence type="ECO:0000256" key="1">
    <source>
        <dbReference type="ARBA" id="ARBA00004651"/>
    </source>
</evidence>
<dbReference type="Pfam" id="PF07690">
    <property type="entry name" value="MFS_1"/>
    <property type="match status" value="1"/>
</dbReference>
<feature type="domain" description="Major facilitator superfamily (MFS) profile" evidence="10">
    <location>
        <begin position="57"/>
        <end position="440"/>
    </location>
</feature>
<evidence type="ECO:0000256" key="7">
    <source>
        <dbReference type="ARBA" id="ARBA00023136"/>
    </source>
</evidence>
<dbReference type="GO" id="GO:1990961">
    <property type="term" value="P:xenobiotic detoxification by transmembrane export across the plasma membrane"/>
    <property type="evidence" value="ECO:0007669"/>
    <property type="project" value="InterPro"/>
</dbReference>
<organism evidence="11 12">
    <name type="scientific">Candidatus Avisuccinivibrio stercorigallinarum</name>
    <dbReference type="NCBI Taxonomy" id="2840704"/>
    <lineage>
        <taxon>Bacteria</taxon>
        <taxon>Pseudomonadati</taxon>
        <taxon>Pseudomonadota</taxon>
        <taxon>Gammaproteobacteria</taxon>
        <taxon>Aeromonadales</taxon>
        <taxon>Succinivibrionaceae</taxon>
        <taxon>Succinivibrionaceae incertae sedis</taxon>
        <taxon>Candidatus Avisuccinivibrio</taxon>
    </lineage>
</organism>
<keyword evidence="6 8" id="KW-1133">Transmembrane helix</keyword>
<feature type="transmembrane region" description="Helical" evidence="8">
    <location>
        <begin position="184"/>
        <end position="206"/>
    </location>
</feature>
<feature type="transmembrane region" description="Helical" evidence="8">
    <location>
        <begin position="151"/>
        <end position="172"/>
    </location>
</feature>
<feature type="transmembrane region" description="Helical" evidence="8">
    <location>
        <begin position="357"/>
        <end position="382"/>
    </location>
</feature>
<dbReference type="EMBL" id="JADINH010000173">
    <property type="protein sequence ID" value="MBO8416396.1"/>
    <property type="molecule type" value="Genomic_DNA"/>
</dbReference>
<accession>A0A9D9DAX8</accession>
<dbReference type="InterPro" id="IPR004812">
    <property type="entry name" value="Efflux_drug-R_Bcr/CmlA"/>
</dbReference>
<protein>
    <recommendedName>
        <fullName evidence="8">Bcr/CflA family efflux transporter</fullName>
    </recommendedName>
</protein>
<proteinExistence type="inferred from homology"/>
<evidence type="ECO:0000256" key="3">
    <source>
        <dbReference type="ARBA" id="ARBA00022448"/>
    </source>
</evidence>
<evidence type="ECO:0000256" key="8">
    <source>
        <dbReference type="RuleBase" id="RU365088"/>
    </source>
</evidence>
<keyword evidence="8" id="KW-0997">Cell inner membrane</keyword>
<evidence type="ECO:0000256" key="6">
    <source>
        <dbReference type="ARBA" id="ARBA00022989"/>
    </source>
</evidence>
<dbReference type="Gene3D" id="1.20.1720.10">
    <property type="entry name" value="Multidrug resistance protein D"/>
    <property type="match status" value="1"/>
</dbReference>
<evidence type="ECO:0000313" key="11">
    <source>
        <dbReference type="EMBL" id="MBO8416396.1"/>
    </source>
</evidence>
<dbReference type="InterPro" id="IPR036259">
    <property type="entry name" value="MFS_trans_sf"/>
</dbReference>
<gene>
    <name evidence="11" type="ORF">IAB19_08460</name>
</gene>
<dbReference type="InterPro" id="IPR020846">
    <property type="entry name" value="MFS_dom"/>
</dbReference>
<feature type="compositionally biased region" description="Low complexity" evidence="9">
    <location>
        <begin position="28"/>
        <end position="38"/>
    </location>
</feature>
<feature type="transmembrane region" description="Helical" evidence="8">
    <location>
        <begin position="263"/>
        <end position="287"/>
    </location>
</feature>
<dbReference type="InterPro" id="IPR005829">
    <property type="entry name" value="Sugar_transporter_CS"/>
</dbReference>
<keyword evidence="5 8" id="KW-0812">Transmembrane</keyword>
<dbReference type="PROSITE" id="PS50850">
    <property type="entry name" value="MFS"/>
    <property type="match status" value="1"/>
</dbReference>
<dbReference type="PANTHER" id="PTHR23502:SF132">
    <property type="entry name" value="POLYAMINE TRANSPORTER 2-RELATED"/>
    <property type="match status" value="1"/>
</dbReference>
<comment type="caution">
    <text evidence="11">The sequence shown here is derived from an EMBL/GenBank/DDBJ whole genome shotgun (WGS) entry which is preliminary data.</text>
</comment>
<feature type="transmembrane region" description="Helical" evidence="8">
    <location>
        <begin position="94"/>
        <end position="114"/>
    </location>
</feature>
<evidence type="ECO:0000259" key="10">
    <source>
        <dbReference type="PROSITE" id="PS50850"/>
    </source>
</evidence>
<feature type="transmembrane region" description="Helical" evidence="8">
    <location>
        <begin position="126"/>
        <end position="145"/>
    </location>
</feature>
<dbReference type="InterPro" id="IPR011701">
    <property type="entry name" value="MFS"/>
</dbReference>
<keyword evidence="4" id="KW-1003">Cell membrane</keyword>
<feature type="transmembrane region" description="Helical" evidence="8">
    <location>
        <begin position="394"/>
        <end position="413"/>
    </location>
</feature>
<keyword evidence="7 8" id="KW-0472">Membrane</keyword>
<keyword evidence="3 8" id="KW-0813">Transport</keyword>
<evidence type="ECO:0000256" key="9">
    <source>
        <dbReference type="SAM" id="MobiDB-lite"/>
    </source>
</evidence>
<dbReference type="NCBIfam" id="TIGR00710">
    <property type="entry name" value="efflux_Bcr_CflA"/>
    <property type="match status" value="1"/>
</dbReference>
<dbReference type="CDD" id="cd17320">
    <property type="entry name" value="MFS_MdfA_MDR_like"/>
    <property type="match status" value="1"/>
</dbReference>
<feature type="transmembrane region" description="Helical" evidence="8">
    <location>
        <begin position="329"/>
        <end position="351"/>
    </location>
</feature>
<feature type="transmembrane region" description="Helical" evidence="8">
    <location>
        <begin position="419"/>
        <end position="440"/>
    </location>
</feature>
<dbReference type="SUPFAM" id="SSF103473">
    <property type="entry name" value="MFS general substrate transporter"/>
    <property type="match status" value="1"/>
</dbReference>
<feature type="region of interest" description="Disordered" evidence="9">
    <location>
        <begin position="1"/>
        <end position="42"/>
    </location>
</feature>
<dbReference type="GO" id="GO:0042910">
    <property type="term" value="F:xenobiotic transmembrane transporter activity"/>
    <property type="evidence" value="ECO:0007669"/>
    <property type="project" value="InterPro"/>
</dbReference>
<evidence type="ECO:0000256" key="5">
    <source>
        <dbReference type="ARBA" id="ARBA00022692"/>
    </source>
</evidence>
<evidence type="ECO:0000313" key="12">
    <source>
        <dbReference type="Proteomes" id="UP000823631"/>
    </source>
</evidence>
<dbReference type="Proteomes" id="UP000823631">
    <property type="component" value="Unassembled WGS sequence"/>
</dbReference>
<feature type="transmembrane region" description="Helical" evidence="8">
    <location>
        <begin position="212"/>
        <end position="234"/>
    </location>
</feature>
<comment type="subcellular location">
    <subcellularLocation>
        <location evidence="8">Cell inner membrane</location>
        <topology evidence="8">Multi-pass membrane protein</topology>
    </subcellularLocation>
    <subcellularLocation>
        <location evidence="1">Cell membrane</location>
        <topology evidence="1">Multi-pass membrane protein</topology>
    </subcellularLocation>
</comment>
<feature type="transmembrane region" description="Helical" evidence="8">
    <location>
        <begin position="58"/>
        <end position="82"/>
    </location>
</feature>